<keyword evidence="3 7" id="KW-0547">Nucleotide-binding</keyword>
<protein>
    <submittedName>
        <fullName evidence="10">Uncharacterized protein</fullName>
    </submittedName>
</protein>
<evidence type="ECO:0000259" key="9">
    <source>
        <dbReference type="PROSITE" id="PS50089"/>
    </source>
</evidence>
<dbReference type="InterPro" id="IPR001841">
    <property type="entry name" value="Znf_RING"/>
</dbReference>
<evidence type="ECO:0000256" key="7">
    <source>
        <dbReference type="PROSITE-ProRule" id="PRU10141"/>
    </source>
</evidence>
<gene>
    <name evidence="10" type="ORF">PVK06_006270</name>
</gene>
<organism evidence="10 11">
    <name type="scientific">Gossypium arboreum</name>
    <name type="common">Tree cotton</name>
    <name type="synonym">Gossypium nanking</name>
    <dbReference type="NCBI Taxonomy" id="29729"/>
    <lineage>
        <taxon>Eukaryota</taxon>
        <taxon>Viridiplantae</taxon>
        <taxon>Streptophyta</taxon>
        <taxon>Embryophyta</taxon>
        <taxon>Tracheophyta</taxon>
        <taxon>Spermatophyta</taxon>
        <taxon>Magnoliopsida</taxon>
        <taxon>eudicotyledons</taxon>
        <taxon>Gunneridae</taxon>
        <taxon>Pentapetalae</taxon>
        <taxon>rosids</taxon>
        <taxon>malvids</taxon>
        <taxon>Malvales</taxon>
        <taxon>Malvaceae</taxon>
        <taxon>Malvoideae</taxon>
        <taxon>Gossypium</taxon>
    </lineage>
</organism>
<dbReference type="SUPFAM" id="SSF57850">
    <property type="entry name" value="RING/U-box"/>
    <property type="match status" value="1"/>
</dbReference>
<dbReference type="Proteomes" id="UP001358586">
    <property type="component" value="Chromosome 2"/>
</dbReference>
<dbReference type="InterPro" id="IPR011009">
    <property type="entry name" value="Kinase-like_dom_sf"/>
</dbReference>
<accession>A0ABR0QY30</accession>
<sequence length="600" mass="66063">MDFYGHPYLGTLLGAMTGALIGQETESGFVRGAAVGAISGAVFSIEVFESSLLLWQSDESGILCLLYLIDVIASLLSGRLVRERIGPAMLSAVQSQMGAAETTFENVQNIFDTGSVRGLAGDLVEKIPKITIRSNDNVDASGEKVSCSVCLQDFQSGETVRSLPQCHHMFHLPCIDKWLLSHGGLKAEKLKLRYFKLEELEKATENFSADCLLGSGAFGNVYKGSFEGEGTLAIKRAHVESYQTTEEFRNEVRLLSTVNHPNLVALVGFSEESGPKGAKILVYEYVPHGSLLEYIIGKGGRNFTWRQRVNIAIGAAKGKFFPQKIGLNFKIKIKFFFFFLAGIAHLHDGIKPSIIHRDIKPSNILIGERFEAKVSDFGLVKMGPIGDQSHVSSQVKGTPGYLDPAYCTSFHLSPFSDVYSFAVILLQLVSGRPAVDTTRNHIIDWQPANLDQTCAEVAVEKCRQGRVSRGATSKKSSIQLLSKPCNMEMMLKMGELGLRCVAKTPKDRPTMTQVWQELENTFNEHPSLSSKTTTTTKFPQSTEQGISFEQDCSQSFVSIDGVGFQKFHIELDSISSQSNSLRCFEINSASIDIDKENLKY</sequence>
<dbReference type="Gene3D" id="3.30.40.10">
    <property type="entry name" value="Zinc/RING finger domain, C3HC4 (zinc finger)"/>
    <property type="match status" value="1"/>
</dbReference>
<dbReference type="SMART" id="SM00220">
    <property type="entry name" value="S_TKc"/>
    <property type="match status" value="1"/>
</dbReference>
<feature type="binding site" evidence="7">
    <location>
        <position position="235"/>
    </location>
    <ligand>
        <name>ATP</name>
        <dbReference type="ChEBI" id="CHEBI:30616"/>
    </ligand>
</feature>
<evidence type="ECO:0000256" key="1">
    <source>
        <dbReference type="ARBA" id="ARBA00022527"/>
    </source>
</evidence>
<dbReference type="PROSITE" id="PS00108">
    <property type="entry name" value="PROTEIN_KINASE_ST"/>
    <property type="match status" value="1"/>
</dbReference>
<keyword evidence="6" id="KW-0479">Metal-binding</keyword>
<feature type="domain" description="RING-type" evidence="9">
    <location>
        <begin position="147"/>
        <end position="178"/>
    </location>
</feature>
<dbReference type="PROSITE" id="PS50011">
    <property type="entry name" value="PROTEIN_KINASE_DOM"/>
    <property type="match status" value="1"/>
</dbReference>
<reference evidence="10 11" key="1">
    <citation type="submission" date="2023-03" db="EMBL/GenBank/DDBJ databases">
        <title>WGS of Gossypium arboreum.</title>
        <authorList>
            <person name="Yu D."/>
        </authorList>
    </citation>
    <scope>NUCLEOTIDE SEQUENCE [LARGE SCALE GENOMIC DNA]</scope>
    <source>
        <tissue evidence="10">Leaf</tissue>
    </source>
</reference>
<dbReference type="PANTHER" id="PTHR47989:SF61">
    <property type="entry name" value="PROTEIN KINASE DOMAIN-CONTAINING PROTEIN"/>
    <property type="match status" value="1"/>
</dbReference>
<dbReference type="Gene3D" id="3.30.200.20">
    <property type="entry name" value="Phosphorylase Kinase, domain 1"/>
    <property type="match status" value="1"/>
</dbReference>
<evidence type="ECO:0000256" key="4">
    <source>
        <dbReference type="ARBA" id="ARBA00022777"/>
    </source>
</evidence>
<dbReference type="PANTHER" id="PTHR47989">
    <property type="entry name" value="OS01G0750732 PROTEIN"/>
    <property type="match status" value="1"/>
</dbReference>
<keyword evidence="2" id="KW-0808">Transferase</keyword>
<evidence type="ECO:0000256" key="5">
    <source>
        <dbReference type="ARBA" id="ARBA00022840"/>
    </source>
</evidence>
<comment type="caution">
    <text evidence="10">The sequence shown here is derived from an EMBL/GenBank/DDBJ whole genome shotgun (WGS) entry which is preliminary data.</text>
</comment>
<proteinExistence type="predicted"/>
<keyword evidence="1" id="KW-0723">Serine/threonine-protein kinase</keyword>
<evidence type="ECO:0000313" key="11">
    <source>
        <dbReference type="Proteomes" id="UP001358586"/>
    </source>
</evidence>
<keyword evidence="6" id="KW-0862">Zinc</keyword>
<dbReference type="EMBL" id="JARKNE010000002">
    <property type="protein sequence ID" value="KAK5843812.1"/>
    <property type="molecule type" value="Genomic_DNA"/>
</dbReference>
<dbReference type="InterPro" id="IPR017441">
    <property type="entry name" value="Protein_kinase_ATP_BS"/>
</dbReference>
<dbReference type="InterPro" id="IPR000719">
    <property type="entry name" value="Prot_kinase_dom"/>
</dbReference>
<dbReference type="PROSITE" id="PS50089">
    <property type="entry name" value="ZF_RING_2"/>
    <property type="match status" value="1"/>
</dbReference>
<evidence type="ECO:0000256" key="6">
    <source>
        <dbReference type="PROSITE-ProRule" id="PRU00175"/>
    </source>
</evidence>
<dbReference type="Pfam" id="PF00069">
    <property type="entry name" value="Pkinase"/>
    <property type="match status" value="1"/>
</dbReference>
<keyword evidence="6" id="KW-0863">Zinc-finger</keyword>
<feature type="domain" description="Protein kinase" evidence="8">
    <location>
        <begin position="207"/>
        <end position="528"/>
    </location>
</feature>
<dbReference type="SUPFAM" id="SSF56112">
    <property type="entry name" value="Protein kinase-like (PK-like)"/>
    <property type="match status" value="1"/>
</dbReference>
<evidence type="ECO:0000256" key="2">
    <source>
        <dbReference type="ARBA" id="ARBA00022679"/>
    </source>
</evidence>
<dbReference type="PROSITE" id="PS00107">
    <property type="entry name" value="PROTEIN_KINASE_ATP"/>
    <property type="match status" value="1"/>
</dbReference>
<dbReference type="Pfam" id="PF13639">
    <property type="entry name" value="zf-RING_2"/>
    <property type="match status" value="1"/>
</dbReference>
<evidence type="ECO:0000313" key="10">
    <source>
        <dbReference type="EMBL" id="KAK5843812.1"/>
    </source>
</evidence>
<dbReference type="Gene3D" id="1.10.510.10">
    <property type="entry name" value="Transferase(Phosphotransferase) domain 1"/>
    <property type="match status" value="1"/>
</dbReference>
<name>A0ABR0QY30_GOSAR</name>
<keyword evidence="11" id="KW-1185">Reference proteome</keyword>
<dbReference type="InterPro" id="IPR013083">
    <property type="entry name" value="Znf_RING/FYVE/PHD"/>
</dbReference>
<evidence type="ECO:0000256" key="3">
    <source>
        <dbReference type="ARBA" id="ARBA00022741"/>
    </source>
</evidence>
<keyword evidence="5 7" id="KW-0067">ATP-binding</keyword>
<dbReference type="InterPro" id="IPR008271">
    <property type="entry name" value="Ser/Thr_kinase_AS"/>
</dbReference>
<keyword evidence="4" id="KW-0418">Kinase</keyword>
<evidence type="ECO:0000259" key="8">
    <source>
        <dbReference type="PROSITE" id="PS50011"/>
    </source>
</evidence>